<dbReference type="Pfam" id="PF03007">
    <property type="entry name" value="WS_DGAT_cat"/>
    <property type="match status" value="1"/>
</dbReference>
<dbReference type="PANTHER" id="PTHR31650:SF1">
    <property type="entry name" value="WAX ESTER SYNTHASE_DIACYLGLYCEROL ACYLTRANSFERASE 4-RELATED"/>
    <property type="match status" value="1"/>
</dbReference>
<accession>A0ABW2RZE4</accession>
<organism evidence="14 15">
    <name type="scientific">Rhodococcus daqingensis</name>
    <dbReference type="NCBI Taxonomy" id="2479363"/>
    <lineage>
        <taxon>Bacteria</taxon>
        <taxon>Bacillati</taxon>
        <taxon>Actinomycetota</taxon>
        <taxon>Actinomycetes</taxon>
        <taxon>Mycobacteriales</taxon>
        <taxon>Nocardiaceae</taxon>
        <taxon>Rhodococcus</taxon>
    </lineage>
</organism>
<dbReference type="InterPro" id="IPR023213">
    <property type="entry name" value="CAT-like_dom_sf"/>
</dbReference>
<dbReference type="EMBL" id="JBHTCS010000014">
    <property type="protein sequence ID" value="MFC7448814.1"/>
    <property type="molecule type" value="Genomic_DNA"/>
</dbReference>
<dbReference type="GO" id="GO:0016746">
    <property type="term" value="F:acyltransferase activity"/>
    <property type="evidence" value="ECO:0007669"/>
    <property type="project" value="UniProtKB-KW"/>
</dbReference>
<keyword evidence="7 11" id="KW-0319">Glycerol metabolism</keyword>
<keyword evidence="9 11" id="KW-0012">Acyltransferase</keyword>
<dbReference type="InterPro" id="IPR009721">
    <property type="entry name" value="O-acyltransferase_WSD1_C"/>
</dbReference>
<dbReference type="PANTHER" id="PTHR31650">
    <property type="entry name" value="O-ACYLTRANSFERASE (WSD1-LIKE) FAMILY PROTEIN"/>
    <property type="match status" value="1"/>
</dbReference>
<keyword evidence="6 11" id="KW-0808">Transferase</keyword>
<dbReference type="NCBIfam" id="TIGR02946">
    <property type="entry name" value="acyl_WS_DGAT"/>
    <property type="match status" value="1"/>
</dbReference>
<dbReference type="SUPFAM" id="SSF52777">
    <property type="entry name" value="CoA-dependent acyltransferases"/>
    <property type="match status" value="1"/>
</dbReference>
<evidence type="ECO:0000256" key="4">
    <source>
        <dbReference type="ARBA" id="ARBA00013244"/>
    </source>
</evidence>
<evidence type="ECO:0000256" key="1">
    <source>
        <dbReference type="ARBA" id="ARBA00004771"/>
    </source>
</evidence>
<evidence type="ECO:0000256" key="5">
    <source>
        <dbReference type="ARBA" id="ARBA00022516"/>
    </source>
</evidence>
<dbReference type="InterPro" id="IPR045034">
    <property type="entry name" value="O-acyltransferase_WSD1-like"/>
</dbReference>
<evidence type="ECO:0000256" key="2">
    <source>
        <dbReference type="ARBA" id="ARBA00005189"/>
    </source>
</evidence>
<sequence length="470" mass="49777">MPLPMSPADSMWLLAESREHPMHVGGLQLFEPPEGADAAHVRALFDEALANDTAAQRFRQRATRSWSSLGQWEWEEDRGFDLGYHVRHDALPQPGGMRELLDLCSQLHAAPLDRHRPLWEMHLIEGLNDGRFAVYTKFHHAFADGVSAMRLLARSLSEDPTDRAMPAVWDVAAPEPERPAPEEPAAETGDSGGVLGVPAAAVRGAAALLGEAAGLGSALAGTVARALREQGGSLSFAAPNTILNVPIAGARRYAARSWPIERLRLIAKAADATVNDVVLAMCSGGLRTFLQSQDALPEVPLIAAVPVSLRGGPDESQAGNSFGVLMCNLATHSADPAQRLETVRTSMLEGKESLIGKRPSQILAMSAAGMVPAALHVVAGSSGAVRPPFNVVISNVAGPRTPLYWNGARLDGLYPIAFPQDGQALNITCTSSDDAIAFGLTGCRRALPDLEAILGHLDTELDALEAAAGL</sequence>
<dbReference type="Gene3D" id="3.30.559.10">
    <property type="entry name" value="Chloramphenicol acetyltransferase-like domain"/>
    <property type="match status" value="1"/>
</dbReference>
<comment type="catalytic activity">
    <reaction evidence="10 11">
        <text>an acyl-CoA + a 1,2-diacyl-sn-glycerol = a triacyl-sn-glycerol + CoA</text>
        <dbReference type="Rhea" id="RHEA:10868"/>
        <dbReference type="ChEBI" id="CHEBI:17815"/>
        <dbReference type="ChEBI" id="CHEBI:57287"/>
        <dbReference type="ChEBI" id="CHEBI:58342"/>
        <dbReference type="ChEBI" id="CHEBI:64615"/>
        <dbReference type="EC" id="2.3.1.20"/>
    </reaction>
</comment>
<name>A0ABW2RZE4_9NOCA</name>
<keyword evidence="15" id="KW-1185">Reference proteome</keyword>
<comment type="caution">
    <text evidence="14">The sequence shown here is derived from an EMBL/GenBank/DDBJ whole genome shotgun (WGS) entry which is preliminary data.</text>
</comment>
<reference evidence="15" key="1">
    <citation type="journal article" date="2019" name="Int. J. Syst. Evol. Microbiol.">
        <title>The Global Catalogue of Microorganisms (GCM) 10K type strain sequencing project: providing services to taxonomists for standard genome sequencing and annotation.</title>
        <authorList>
            <consortium name="The Broad Institute Genomics Platform"/>
            <consortium name="The Broad Institute Genome Sequencing Center for Infectious Disease"/>
            <person name="Wu L."/>
            <person name="Ma J."/>
        </authorList>
    </citation>
    <scope>NUCLEOTIDE SEQUENCE [LARGE SCALE GENOMIC DNA]</scope>
    <source>
        <strain evidence="15">ICMP 19430</strain>
    </source>
</reference>
<dbReference type="InterPro" id="IPR014292">
    <property type="entry name" value="Acyl_transf_WS/DGAT"/>
</dbReference>
<evidence type="ECO:0000313" key="14">
    <source>
        <dbReference type="EMBL" id="MFC7448814.1"/>
    </source>
</evidence>
<evidence type="ECO:0000256" key="8">
    <source>
        <dbReference type="ARBA" id="ARBA00023098"/>
    </source>
</evidence>
<protein>
    <recommendedName>
        <fullName evidence="4 11">Diacylglycerol O-acyltransferase</fullName>
        <ecNumber evidence="4 11">2.3.1.20</ecNumber>
    </recommendedName>
</protein>
<dbReference type="Proteomes" id="UP001596484">
    <property type="component" value="Unassembled WGS sequence"/>
</dbReference>
<feature type="domain" description="O-acyltransferase WSD1 C-terminal" evidence="13">
    <location>
        <begin position="319"/>
        <end position="464"/>
    </location>
</feature>
<dbReference type="EC" id="2.3.1.20" evidence="4 11"/>
<evidence type="ECO:0000256" key="3">
    <source>
        <dbReference type="ARBA" id="ARBA00009587"/>
    </source>
</evidence>
<evidence type="ECO:0000256" key="6">
    <source>
        <dbReference type="ARBA" id="ARBA00022679"/>
    </source>
</evidence>
<evidence type="ECO:0000313" key="15">
    <source>
        <dbReference type="Proteomes" id="UP001596484"/>
    </source>
</evidence>
<keyword evidence="5 11" id="KW-0444">Lipid biosynthesis</keyword>
<comment type="pathway">
    <text evidence="1 11">Glycerolipid metabolism; triacylglycerol biosynthesis.</text>
</comment>
<proteinExistence type="inferred from homology"/>
<dbReference type="InterPro" id="IPR004255">
    <property type="entry name" value="O-acyltransferase_WSD1_N"/>
</dbReference>
<evidence type="ECO:0000256" key="7">
    <source>
        <dbReference type="ARBA" id="ARBA00022798"/>
    </source>
</evidence>
<evidence type="ECO:0000256" key="9">
    <source>
        <dbReference type="ARBA" id="ARBA00023315"/>
    </source>
</evidence>
<keyword evidence="8 11" id="KW-0443">Lipid metabolism</keyword>
<gene>
    <name evidence="14" type="ORF">ACFQS9_13030</name>
</gene>
<dbReference type="RefSeq" id="WP_378405250.1">
    <property type="nucleotide sequence ID" value="NZ_JBHTCS010000014.1"/>
</dbReference>
<dbReference type="Pfam" id="PF06974">
    <property type="entry name" value="WS_DGAT_C"/>
    <property type="match status" value="1"/>
</dbReference>
<feature type="domain" description="O-acyltransferase WSD1-like N-terminal" evidence="12">
    <location>
        <begin position="5"/>
        <end position="278"/>
    </location>
</feature>
<evidence type="ECO:0000256" key="10">
    <source>
        <dbReference type="ARBA" id="ARBA00048109"/>
    </source>
</evidence>
<evidence type="ECO:0000259" key="13">
    <source>
        <dbReference type="Pfam" id="PF06974"/>
    </source>
</evidence>
<evidence type="ECO:0000256" key="11">
    <source>
        <dbReference type="RuleBase" id="RU361241"/>
    </source>
</evidence>
<comment type="pathway">
    <text evidence="2">Lipid metabolism.</text>
</comment>
<comment type="similarity">
    <text evidence="3 11">Belongs to the long-chain O-acyltransferase family.</text>
</comment>
<evidence type="ECO:0000259" key="12">
    <source>
        <dbReference type="Pfam" id="PF03007"/>
    </source>
</evidence>